<comment type="caution">
    <text evidence="1">The sequence shown here is derived from an EMBL/GenBank/DDBJ whole genome shotgun (WGS) entry which is preliminary data.</text>
</comment>
<sequence>MHIAYENMLAFKRYKQTPVVIVRDGRVVEVSPDELTAADQKAA</sequence>
<protein>
    <submittedName>
        <fullName evidence="1">Uncharacterized protein</fullName>
    </submittedName>
</protein>
<dbReference type="RefSeq" id="WP_262890920.1">
    <property type="nucleotide sequence ID" value="NZ_JACHNV010000001.1"/>
</dbReference>
<organism evidence="1 2">
    <name type="scientific">Hymenobacter latericoloratus</name>
    <dbReference type="NCBI Taxonomy" id="1411121"/>
    <lineage>
        <taxon>Bacteria</taxon>
        <taxon>Pseudomonadati</taxon>
        <taxon>Bacteroidota</taxon>
        <taxon>Cytophagia</taxon>
        <taxon>Cytophagales</taxon>
        <taxon>Hymenobacteraceae</taxon>
        <taxon>Hymenobacter</taxon>
    </lineage>
</organism>
<accession>A0ABR6JV92</accession>
<dbReference type="EMBL" id="JACHNV010000001">
    <property type="protein sequence ID" value="MBB4600270.1"/>
    <property type="molecule type" value="Genomic_DNA"/>
</dbReference>
<evidence type="ECO:0000313" key="1">
    <source>
        <dbReference type="EMBL" id="MBB4600270.1"/>
    </source>
</evidence>
<proteinExistence type="predicted"/>
<gene>
    <name evidence="1" type="ORF">GGU46_000880</name>
</gene>
<keyword evidence="2" id="KW-1185">Reference proteome</keyword>
<reference evidence="1 2" key="1">
    <citation type="submission" date="2020-08" db="EMBL/GenBank/DDBJ databases">
        <title>Genomic Encyclopedia of Type Strains, Phase IV (KMG-IV): sequencing the most valuable type-strain genomes for metagenomic binning, comparative biology and taxonomic classification.</title>
        <authorList>
            <person name="Goeker M."/>
        </authorList>
    </citation>
    <scope>NUCLEOTIDE SEQUENCE [LARGE SCALE GENOMIC DNA]</scope>
    <source>
        <strain evidence="1 2">DSM 26701</strain>
    </source>
</reference>
<dbReference type="Proteomes" id="UP000579570">
    <property type="component" value="Unassembled WGS sequence"/>
</dbReference>
<evidence type="ECO:0000313" key="2">
    <source>
        <dbReference type="Proteomes" id="UP000579570"/>
    </source>
</evidence>
<name>A0ABR6JV92_9BACT</name>